<organism evidence="2 3">
    <name type="scientific">Delitschia confertaspora ATCC 74209</name>
    <dbReference type="NCBI Taxonomy" id="1513339"/>
    <lineage>
        <taxon>Eukaryota</taxon>
        <taxon>Fungi</taxon>
        <taxon>Dikarya</taxon>
        <taxon>Ascomycota</taxon>
        <taxon>Pezizomycotina</taxon>
        <taxon>Dothideomycetes</taxon>
        <taxon>Pleosporomycetidae</taxon>
        <taxon>Pleosporales</taxon>
        <taxon>Delitschiaceae</taxon>
        <taxon>Delitschia</taxon>
    </lineage>
</organism>
<keyword evidence="3" id="KW-1185">Reference proteome</keyword>
<dbReference type="EMBL" id="ML994037">
    <property type="protein sequence ID" value="KAF2200148.1"/>
    <property type="molecule type" value="Genomic_DNA"/>
</dbReference>
<reference evidence="2" key="1">
    <citation type="journal article" date="2020" name="Stud. Mycol.">
        <title>101 Dothideomycetes genomes: a test case for predicting lifestyles and emergence of pathogens.</title>
        <authorList>
            <person name="Haridas S."/>
            <person name="Albert R."/>
            <person name="Binder M."/>
            <person name="Bloem J."/>
            <person name="Labutti K."/>
            <person name="Salamov A."/>
            <person name="Andreopoulos B."/>
            <person name="Baker S."/>
            <person name="Barry K."/>
            <person name="Bills G."/>
            <person name="Bluhm B."/>
            <person name="Cannon C."/>
            <person name="Castanera R."/>
            <person name="Culley D."/>
            <person name="Daum C."/>
            <person name="Ezra D."/>
            <person name="Gonzalez J."/>
            <person name="Henrissat B."/>
            <person name="Kuo A."/>
            <person name="Liang C."/>
            <person name="Lipzen A."/>
            <person name="Lutzoni F."/>
            <person name="Magnuson J."/>
            <person name="Mondo S."/>
            <person name="Nolan M."/>
            <person name="Ohm R."/>
            <person name="Pangilinan J."/>
            <person name="Park H.-J."/>
            <person name="Ramirez L."/>
            <person name="Alfaro M."/>
            <person name="Sun H."/>
            <person name="Tritt A."/>
            <person name="Yoshinaga Y."/>
            <person name="Zwiers L.-H."/>
            <person name="Turgeon B."/>
            <person name="Goodwin S."/>
            <person name="Spatafora J."/>
            <person name="Crous P."/>
            <person name="Grigoriev I."/>
        </authorList>
    </citation>
    <scope>NUCLEOTIDE SEQUENCE</scope>
    <source>
        <strain evidence="2">ATCC 74209</strain>
    </source>
</reference>
<feature type="compositionally biased region" description="Low complexity" evidence="1">
    <location>
        <begin position="1"/>
        <end position="21"/>
    </location>
</feature>
<protein>
    <submittedName>
        <fullName evidence="2">Uncharacterized protein</fullName>
    </submittedName>
</protein>
<dbReference type="OrthoDB" id="3795810at2759"/>
<dbReference type="AlphaFoldDB" id="A0A9P4JIN5"/>
<dbReference type="Proteomes" id="UP000799536">
    <property type="component" value="Unassembled WGS sequence"/>
</dbReference>
<accession>A0A9P4JIN5</accession>
<evidence type="ECO:0000313" key="3">
    <source>
        <dbReference type="Proteomes" id="UP000799536"/>
    </source>
</evidence>
<sequence>MASYNSTTSSSSFTHFTQSHHNPISNLSSTKANTALNPTNPSAAASRSVPPQSNTKAQSAQSQSGAINTTRAATTRVEVDGLGFQSYEDGWDRWDGPLWPHRGREGGLPDESVEQDEEVEFYTRMFYGRNKNYPRTENEKVVNERSDDWRELIYGE</sequence>
<evidence type="ECO:0000313" key="2">
    <source>
        <dbReference type="EMBL" id="KAF2200148.1"/>
    </source>
</evidence>
<comment type="caution">
    <text evidence="2">The sequence shown here is derived from an EMBL/GenBank/DDBJ whole genome shotgun (WGS) entry which is preliminary data.</text>
</comment>
<feature type="compositionally biased region" description="Polar residues" evidence="1">
    <location>
        <begin position="22"/>
        <end position="73"/>
    </location>
</feature>
<evidence type="ECO:0000256" key="1">
    <source>
        <dbReference type="SAM" id="MobiDB-lite"/>
    </source>
</evidence>
<feature type="region of interest" description="Disordered" evidence="1">
    <location>
        <begin position="1"/>
        <end position="74"/>
    </location>
</feature>
<proteinExistence type="predicted"/>
<gene>
    <name evidence="2" type="ORF">GQ43DRAFT_87945</name>
</gene>
<name>A0A9P4JIN5_9PLEO</name>